<reference evidence="5 6" key="1">
    <citation type="submission" date="2018-06" db="EMBL/GenBank/DDBJ databases">
        <title>Chryseolinea flavus sp. nov., a member of the phylum Bacteroidetes isolated from soil.</title>
        <authorList>
            <person name="Li Y."/>
            <person name="Wang J."/>
        </authorList>
    </citation>
    <scope>NUCLEOTIDE SEQUENCE [LARGE SCALE GENOMIC DNA]</scope>
    <source>
        <strain evidence="5 6">SDU1-6</strain>
    </source>
</reference>
<name>A0A364Y9Q1_9BACT</name>
<dbReference type="EMBL" id="QMFY01000001">
    <property type="protein sequence ID" value="RAW03175.1"/>
    <property type="molecule type" value="Genomic_DNA"/>
</dbReference>
<feature type="region of interest" description="Disordered" evidence="1">
    <location>
        <begin position="408"/>
        <end position="431"/>
    </location>
</feature>
<evidence type="ECO:0000256" key="3">
    <source>
        <dbReference type="SAM" id="SignalP"/>
    </source>
</evidence>
<evidence type="ECO:0000256" key="2">
    <source>
        <dbReference type="SAM" id="Phobius"/>
    </source>
</evidence>
<dbReference type="Gene3D" id="2.130.10.10">
    <property type="entry name" value="YVTN repeat-like/Quinoprotein amine dehydrogenase"/>
    <property type="match status" value="2"/>
</dbReference>
<feature type="compositionally biased region" description="Basic and acidic residues" evidence="1">
    <location>
        <begin position="409"/>
        <end position="431"/>
    </location>
</feature>
<dbReference type="InterPro" id="IPR015943">
    <property type="entry name" value="WD40/YVTN_repeat-like_dom_sf"/>
</dbReference>
<dbReference type="Proteomes" id="UP000251889">
    <property type="component" value="Unassembled WGS sequence"/>
</dbReference>
<accession>A0A364Y9Q1</accession>
<protein>
    <recommendedName>
        <fullName evidence="4">Two component regulator three Y domain-containing protein</fullName>
    </recommendedName>
</protein>
<organism evidence="5 6">
    <name type="scientific">Pseudochryseolinea flava</name>
    <dbReference type="NCBI Taxonomy" id="2059302"/>
    <lineage>
        <taxon>Bacteria</taxon>
        <taxon>Pseudomonadati</taxon>
        <taxon>Bacteroidota</taxon>
        <taxon>Cytophagia</taxon>
        <taxon>Cytophagales</taxon>
        <taxon>Fulvivirgaceae</taxon>
        <taxon>Pseudochryseolinea</taxon>
    </lineage>
</organism>
<proteinExistence type="predicted"/>
<feature type="chain" id="PRO_5016776024" description="Two component regulator three Y domain-containing protein" evidence="3">
    <location>
        <begin position="19"/>
        <end position="910"/>
    </location>
</feature>
<dbReference type="InterPro" id="IPR013783">
    <property type="entry name" value="Ig-like_fold"/>
</dbReference>
<evidence type="ECO:0000313" key="6">
    <source>
        <dbReference type="Proteomes" id="UP000251889"/>
    </source>
</evidence>
<feature type="transmembrane region" description="Helical" evidence="2">
    <location>
        <begin position="800"/>
        <end position="817"/>
    </location>
</feature>
<evidence type="ECO:0000259" key="4">
    <source>
        <dbReference type="Pfam" id="PF07495"/>
    </source>
</evidence>
<dbReference type="InterPro" id="IPR011123">
    <property type="entry name" value="Y_Y_Y"/>
</dbReference>
<feature type="signal peptide" evidence="3">
    <location>
        <begin position="1"/>
        <end position="18"/>
    </location>
</feature>
<dbReference type="RefSeq" id="WP_112745390.1">
    <property type="nucleotide sequence ID" value="NZ_QMFY01000001.1"/>
</dbReference>
<sequence length="910" mass="103196">MRKIFLFIALLWCFQAAAQNGNYFLSHYSPGENHSDNVCFDMVQDPSGMVYFATRRGIQRFDGRNWKMITGQGSVYSLQLTSDGQIVWAGAAGFGKLESNGFGDQRLVTLSSETRDVFECVVIQRTAYFVTETQVFVYNLDSNKTDIIPSTNLTGALVGIFELFGSAYLNTERGGVIKIDGQKFSKSGFKFPENEEVIFSCAGDRQYLIALSDNRILLCNENQKIREIKIQDSSYVDASVIVSGSFVNKDLFVLGTLRGGMIFIQTATGRTQEIINYNTGLPDNEVYALMIDRSQGIWASHEYGFTRVAPYLPFRSFGHYPGLSGNLLCATSFEGNVYVGTSLGLFKLEKQDVYDEIVYYVDVEIKRSGKTSEPVHEKDLPETPPTTETESKKKSFWKFFKKSKTTSPVEDKAPLKKDNETTAPKSEEAPRYQKIKKTERVLRASQFVYKKVSGVDAKVTQLVSINNSLIAIGLGGAYEINGVAAKPILEEPVRMAYASRERQTLFLSTYADELKTYQSVNGAWLYSDALENLDDRITSIMEGERDELWFLSINKVYRLQFSGKTVAEIETIDVSNPKFDEQLGVHLGRDIYLVNSEGFFKLDRSKSSFALLDSLPKPLHYFAGDGGIFFNDSHTWSTFGLEGQQNLKLMNLLHDIRYVNQERNTENLWVITSENELYKFFGNRFTPYEDGFPLKLKSVTGNVTINKREVFELDQEKSALNIEFVQPDFLAAQAIEYRYQLKGLDKTWSDWSSQNDAVDFAYLPAGDYSFNVQSRDIFGNIKEFGAVPFEVLPPYWKRPWFYALEFFVFAALVMLSFRLSTRFRIISRLLSLLTIIMLIQFIQTVIGEMFSTKTSPVIDFFVQVVVAFMILPVEGYLRNLMLRSLDSKSRLHKFLSPKSNLASGGDEAVP</sequence>
<evidence type="ECO:0000313" key="5">
    <source>
        <dbReference type="EMBL" id="RAW03175.1"/>
    </source>
</evidence>
<feature type="domain" description="Two component regulator three Y" evidence="4">
    <location>
        <begin position="733"/>
        <end position="776"/>
    </location>
</feature>
<dbReference type="SUPFAM" id="SSF50998">
    <property type="entry name" value="Quinoprotein alcohol dehydrogenase-like"/>
    <property type="match status" value="1"/>
</dbReference>
<keyword evidence="3" id="KW-0732">Signal</keyword>
<dbReference type="InterPro" id="IPR011047">
    <property type="entry name" value="Quinoprotein_ADH-like_sf"/>
</dbReference>
<keyword evidence="2" id="KW-0812">Transmembrane</keyword>
<feature type="region of interest" description="Disordered" evidence="1">
    <location>
        <begin position="371"/>
        <end position="391"/>
    </location>
</feature>
<gene>
    <name evidence="5" type="ORF">DQQ10_03530</name>
</gene>
<dbReference type="Gene3D" id="2.60.40.10">
    <property type="entry name" value="Immunoglobulins"/>
    <property type="match status" value="1"/>
</dbReference>
<comment type="caution">
    <text evidence="5">The sequence shown here is derived from an EMBL/GenBank/DDBJ whole genome shotgun (WGS) entry which is preliminary data.</text>
</comment>
<keyword evidence="2" id="KW-1133">Transmembrane helix</keyword>
<evidence type="ECO:0000256" key="1">
    <source>
        <dbReference type="SAM" id="MobiDB-lite"/>
    </source>
</evidence>
<keyword evidence="2" id="KW-0472">Membrane</keyword>
<feature type="transmembrane region" description="Helical" evidence="2">
    <location>
        <begin position="858"/>
        <end position="877"/>
    </location>
</feature>
<dbReference type="Pfam" id="PF07495">
    <property type="entry name" value="Y_Y_Y"/>
    <property type="match status" value="1"/>
</dbReference>
<keyword evidence="6" id="KW-1185">Reference proteome</keyword>
<dbReference type="OrthoDB" id="9806995at2"/>
<feature type="transmembrane region" description="Helical" evidence="2">
    <location>
        <begin position="829"/>
        <end position="846"/>
    </location>
</feature>
<dbReference type="AlphaFoldDB" id="A0A364Y9Q1"/>